<protein>
    <submittedName>
        <fullName evidence="1">Uncharacterized protein</fullName>
    </submittedName>
</protein>
<evidence type="ECO:0000313" key="2">
    <source>
        <dbReference type="EMBL" id="PRX12102.1"/>
    </source>
</evidence>
<evidence type="ECO:0000313" key="3">
    <source>
        <dbReference type="Proteomes" id="UP000028531"/>
    </source>
</evidence>
<dbReference type="OrthoDB" id="6398539at2"/>
<dbReference type="EMBL" id="JPJI01000003">
    <property type="protein sequence ID" value="KEZ94671.1"/>
    <property type="molecule type" value="Genomic_DNA"/>
</dbReference>
<dbReference type="AlphaFoldDB" id="A0A084K0D7"/>
<keyword evidence="4" id="KW-1185">Reference proteome</keyword>
<dbReference type="RefSeq" id="WP_036578917.1">
    <property type="nucleotide sequence ID" value="NZ_JPJI01000003.1"/>
</dbReference>
<organism evidence="1 3">
    <name type="scientific">Nonlabens ulvanivorans</name>
    <name type="common">Persicivirga ulvanivorans</name>
    <dbReference type="NCBI Taxonomy" id="906888"/>
    <lineage>
        <taxon>Bacteria</taxon>
        <taxon>Pseudomonadati</taxon>
        <taxon>Bacteroidota</taxon>
        <taxon>Flavobacteriia</taxon>
        <taxon>Flavobacteriales</taxon>
        <taxon>Flavobacteriaceae</taxon>
        <taxon>Nonlabens</taxon>
    </lineage>
</organism>
<dbReference type="EMBL" id="PVNA01000008">
    <property type="protein sequence ID" value="PRX12102.1"/>
    <property type="molecule type" value="Genomic_DNA"/>
</dbReference>
<accession>A0A084K0D7</accession>
<sequence>MSITTNSIEERLFNVWMNKSLIVEFEQWVYQSEELKEYLSADAYFDFLDLNYKSETAYHDLKSLISKEISISQLETWSLLHQLDCVKQRRGDYYNIIENLYNLGYYGYTFMDKFSYDYCLNLRYPHNRYSNNNEFIDSFYPSILKDIDEVEQWILNKLVIPLGGKMEFEGLKFIDNRVL</sequence>
<reference evidence="2 4" key="2">
    <citation type="submission" date="2018-03" db="EMBL/GenBank/DDBJ databases">
        <title>Genomic Encyclopedia of Archaeal and Bacterial Type Strains, Phase II (KMG-II): from individual species to whole genera.</title>
        <authorList>
            <person name="Goeker M."/>
        </authorList>
    </citation>
    <scope>NUCLEOTIDE SEQUENCE [LARGE SCALE GENOMIC DNA]</scope>
    <source>
        <strain evidence="2 4">DSM 22727</strain>
    </source>
</reference>
<reference evidence="1 3" key="1">
    <citation type="submission" date="2014-07" db="EMBL/GenBank/DDBJ databases">
        <title>Draft genome sequence of Nonlabens ulvanivorans, an ulvan degrading bacterium.</title>
        <authorList>
            <person name="Kopel M."/>
            <person name="Helbert W."/>
            <person name="Henrissat B."/>
            <person name="Doniger T."/>
            <person name="Banin E."/>
        </authorList>
    </citation>
    <scope>NUCLEOTIDE SEQUENCE [LARGE SCALE GENOMIC DNA]</scope>
    <source>
        <strain evidence="1 3">PLR</strain>
    </source>
</reference>
<evidence type="ECO:0000313" key="1">
    <source>
        <dbReference type="EMBL" id="KEZ94671.1"/>
    </source>
</evidence>
<gene>
    <name evidence="1" type="ORF">IL45_00125</name>
    <name evidence="2" type="ORF">LY02_02782</name>
</gene>
<name>A0A084K0D7_NONUL</name>
<evidence type="ECO:0000313" key="4">
    <source>
        <dbReference type="Proteomes" id="UP000239997"/>
    </source>
</evidence>
<dbReference type="Proteomes" id="UP000239997">
    <property type="component" value="Unassembled WGS sequence"/>
</dbReference>
<dbReference type="Proteomes" id="UP000028531">
    <property type="component" value="Unassembled WGS sequence"/>
</dbReference>
<proteinExistence type="predicted"/>
<comment type="caution">
    <text evidence="1">The sequence shown here is derived from an EMBL/GenBank/DDBJ whole genome shotgun (WGS) entry which is preliminary data.</text>
</comment>